<sequence>MRGLLDTKVDFVLKNIFGFLKYPKVLISHLHADLKPVNKIKSVEIKVWH</sequence>
<organism evidence="1 2">
    <name type="scientific">Clostridium neonatale</name>
    <dbReference type="NCBI Taxonomy" id="137838"/>
    <lineage>
        <taxon>Bacteria</taxon>
        <taxon>Bacillati</taxon>
        <taxon>Bacillota</taxon>
        <taxon>Clostridia</taxon>
        <taxon>Eubacteriales</taxon>
        <taxon>Clostridiaceae</taxon>
        <taxon>Clostridium</taxon>
    </lineage>
</organism>
<evidence type="ECO:0000313" key="1">
    <source>
        <dbReference type="EMBL" id="VCT84761.1"/>
    </source>
</evidence>
<reference evidence="1 2" key="1">
    <citation type="submission" date="2018-06" db="EMBL/GenBank/DDBJ databases">
        <authorList>
            <consortium name="IHU Genomes"/>
        </authorList>
    </citation>
    <scope>NUCLEOTIDE SEQUENCE [LARGE SCALE GENOMIC DNA]</scope>
    <source>
        <strain evidence="1 2">NEC25</strain>
    </source>
</reference>
<accession>A0A653ASJ4</accession>
<dbReference type="RefSeq" id="WP_159116445.1">
    <property type="nucleotide sequence ID" value="NZ_CAKJVE010000004.1"/>
</dbReference>
<protein>
    <submittedName>
        <fullName evidence="1">Uncharacterized protein</fullName>
    </submittedName>
</protein>
<proteinExistence type="predicted"/>
<dbReference type="EMBL" id="UWJD01000002">
    <property type="protein sequence ID" value="VCT84761.1"/>
    <property type="molecule type" value="Genomic_DNA"/>
</dbReference>
<dbReference type="Proteomes" id="UP000431451">
    <property type="component" value="Unassembled WGS sequence"/>
</dbReference>
<name>A0A653ASJ4_9CLOT</name>
<dbReference type="AlphaFoldDB" id="A0A653ASJ4"/>
<evidence type="ECO:0000313" key="2">
    <source>
        <dbReference type="Proteomes" id="UP000431451"/>
    </source>
</evidence>
<gene>
    <name evidence="1" type="ORF">CNEONATNEC25_02362</name>
</gene>